<dbReference type="STRING" id="1499967.U27_01524"/>
<sequence length="202" mass="22815">MSIMPEIEFLLIPYSCSFKGKPITMKKYMIITLGTGQGVEHGLTKSIVVNRPDNIIFIATKESVEQDMPQKISQVMRTHFKRDLPEYRIKLVDDPQNVEKVFQVVYEAIGTAQQGGAAREDIYLDFTSGTKAMSVGAALAAYLNKCRTMVYIGGSERDPKTGRVISGTEVVMTFTLRDVFENYRTEVVTETVFQEKPREVNR</sequence>
<keyword evidence="2" id="KW-1185">Reference proteome</keyword>
<dbReference type="EMBL" id="DF820481">
    <property type="protein sequence ID" value="GAK61623.1"/>
    <property type="molecule type" value="Genomic_DNA"/>
</dbReference>
<evidence type="ECO:0000313" key="2">
    <source>
        <dbReference type="Proteomes" id="UP000030661"/>
    </source>
</evidence>
<dbReference type="Gene3D" id="3.40.50.10770">
    <property type="entry name" value="Hypothetical protein VC1899 like domain (Restriction endonuclease-like)"/>
    <property type="match status" value="1"/>
</dbReference>
<proteinExistence type="predicted"/>
<reference evidence="1" key="1">
    <citation type="journal article" date="2015" name="PeerJ">
        <title>First genomic representation of candidate bacterial phylum KSB3 points to enhanced environmental sensing as a trigger of wastewater bulking.</title>
        <authorList>
            <person name="Sekiguchi Y."/>
            <person name="Ohashi A."/>
            <person name="Parks D.H."/>
            <person name="Yamauchi T."/>
            <person name="Tyson G.W."/>
            <person name="Hugenholtz P."/>
        </authorList>
    </citation>
    <scope>NUCLEOTIDE SEQUENCE [LARGE SCALE GENOMIC DNA]</scope>
</reference>
<dbReference type="HOGENOM" id="CLU_1352417_0_0_0"/>
<evidence type="ECO:0000313" key="1">
    <source>
        <dbReference type="EMBL" id="GAK61623.1"/>
    </source>
</evidence>
<gene>
    <name evidence="1" type="ORF">U27_01524</name>
</gene>
<organism evidence="1">
    <name type="scientific">Vecturithrix granuli</name>
    <dbReference type="NCBI Taxonomy" id="1499967"/>
    <lineage>
        <taxon>Bacteria</taxon>
        <taxon>Candidatus Moduliflexota</taxon>
        <taxon>Candidatus Vecturitrichia</taxon>
        <taxon>Candidatus Vecturitrichales</taxon>
        <taxon>Candidatus Vecturitrichaceae</taxon>
        <taxon>Candidatus Vecturithrix</taxon>
    </lineage>
</organism>
<name>A0A081CAL8_VECG1</name>
<dbReference type="Proteomes" id="UP000030661">
    <property type="component" value="Unassembled WGS sequence"/>
</dbReference>
<protein>
    <submittedName>
        <fullName evidence="1">CRISPR-associated protein, TIGR02710 family</fullName>
    </submittedName>
</protein>
<accession>A0A081CAL8</accession>
<dbReference type="AlphaFoldDB" id="A0A081CAL8"/>